<evidence type="ECO:0000313" key="10">
    <source>
        <dbReference type="Proteomes" id="UP000252707"/>
    </source>
</evidence>
<comment type="similarity">
    <text evidence="6">Belongs to the TIM14 family.</text>
</comment>
<keyword evidence="2 7" id="KW-0812">Transmembrane</keyword>
<dbReference type="Proteomes" id="UP000252707">
    <property type="component" value="Unassembled WGS sequence"/>
</dbReference>
<dbReference type="CDD" id="cd06257">
    <property type="entry name" value="DnaJ"/>
    <property type="match status" value="1"/>
</dbReference>
<dbReference type="EMBL" id="QPJY01000013">
    <property type="protein sequence ID" value="RCX24914.1"/>
    <property type="molecule type" value="Genomic_DNA"/>
</dbReference>
<evidence type="ECO:0000256" key="4">
    <source>
        <dbReference type="ARBA" id="ARBA00023136"/>
    </source>
</evidence>
<evidence type="ECO:0000256" key="3">
    <source>
        <dbReference type="ARBA" id="ARBA00022989"/>
    </source>
</evidence>
<dbReference type="InterPro" id="IPR001623">
    <property type="entry name" value="DnaJ_domain"/>
</dbReference>
<dbReference type="SUPFAM" id="SSF46565">
    <property type="entry name" value="Chaperone J-domain"/>
    <property type="match status" value="1"/>
</dbReference>
<reference evidence="9 10" key="1">
    <citation type="submission" date="2018-07" db="EMBL/GenBank/DDBJ databases">
        <title>Genomic Encyclopedia of Type Strains, Phase IV (KMG-IV): sequencing the most valuable type-strain genomes for metagenomic binning, comparative biology and taxonomic classification.</title>
        <authorList>
            <person name="Goeker M."/>
        </authorList>
    </citation>
    <scope>NUCLEOTIDE SEQUENCE [LARGE SCALE GENOMIC DNA]</scope>
    <source>
        <strain evidence="9 10">DSM 26407</strain>
    </source>
</reference>
<comment type="caution">
    <text evidence="9">The sequence shown here is derived from an EMBL/GenBank/DDBJ whole genome shotgun (WGS) entry which is preliminary data.</text>
</comment>
<evidence type="ECO:0000256" key="1">
    <source>
        <dbReference type="ARBA" id="ARBA00004167"/>
    </source>
</evidence>
<dbReference type="OrthoDB" id="581986at2"/>
<dbReference type="RefSeq" id="WP_114280979.1">
    <property type="nucleotide sequence ID" value="NZ_QPJY01000013.1"/>
</dbReference>
<keyword evidence="5" id="KW-0143">Chaperone</keyword>
<dbReference type="InterPro" id="IPR036869">
    <property type="entry name" value="J_dom_sf"/>
</dbReference>
<comment type="subcellular location">
    <subcellularLocation>
        <location evidence="1">Membrane</location>
        <topology evidence="1">Single-pass membrane protein</topology>
    </subcellularLocation>
</comment>
<evidence type="ECO:0000259" key="8">
    <source>
        <dbReference type="PROSITE" id="PS50076"/>
    </source>
</evidence>
<dbReference type="AlphaFoldDB" id="A0A369BZ59"/>
<accession>A0A369BZ59</accession>
<dbReference type="PROSITE" id="PS50076">
    <property type="entry name" value="DNAJ_2"/>
    <property type="match status" value="1"/>
</dbReference>
<dbReference type="PANTHER" id="PTHR12763">
    <property type="match status" value="1"/>
</dbReference>
<keyword evidence="10" id="KW-1185">Reference proteome</keyword>
<dbReference type="GO" id="GO:0016020">
    <property type="term" value="C:membrane"/>
    <property type="evidence" value="ECO:0007669"/>
    <property type="project" value="UniProtKB-SubCell"/>
</dbReference>
<keyword evidence="4 7" id="KW-0472">Membrane</keyword>
<feature type="domain" description="J" evidence="8">
    <location>
        <begin position="194"/>
        <end position="247"/>
    </location>
</feature>
<dbReference type="PANTHER" id="PTHR12763:SF28">
    <property type="entry name" value="GEO10507P1-RELATED"/>
    <property type="match status" value="1"/>
</dbReference>
<name>A0A369BZ59_9GAMM</name>
<evidence type="ECO:0000256" key="6">
    <source>
        <dbReference type="ARBA" id="ARBA00038105"/>
    </source>
</evidence>
<feature type="transmembrane region" description="Helical" evidence="7">
    <location>
        <begin position="41"/>
        <end position="67"/>
    </location>
</feature>
<dbReference type="SMART" id="SM00271">
    <property type="entry name" value="DnaJ"/>
    <property type="match status" value="1"/>
</dbReference>
<dbReference type="Gene3D" id="1.10.287.110">
    <property type="entry name" value="DnaJ domain"/>
    <property type="match status" value="1"/>
</dbReference>
<organism evidence="9 10">
    <name type="scientific">Thioalbus denitrificans</name>
    <dbReference type="NCBI Taxonomy" id="547122"/>
    <lineage>
        <taxon>Bacteria</taxon>
        <taxon>Pseudomonadati</taxon>
        <taxon>Pseudomonadota</taxon>
        <taxon>Gammaproteobacteria</taxon>
        <taxon>Chromatiales</taxon>
        <taxon>Ectothiorhodospiraceae</taxon>
        <taxon>Thioalbus</taxon>
    </lineage>
</organism>
<sequence length="251" mass="27604">MIRYVFLVLLVAAIGWLLLGPRIRGANWRDLGRWALVGGGLALLLILALTGRLNWLFALFAALIPLAQRLLRLLPVMGMARRAWASLQQRRAATAGPSGGQSSTVQTRYLHMTLDHDSGALAGEVVAGVYAGRRLDGMQLPELLDLLERCRDDHQSVMVLETYLDRVHGDAWRDARHSGQAHRPVAEGPMGREEALRILGLEPGADRDAVIDAHRRLMQKLHPDRGGSDWLASQINRAKDLLLDGGDKGEG</sequence>
<gene>
    <name evidence="9" type="ORF">DFQ59_11310</name>
</gene>
<keyword evidence="3 7" id="KW-1133">Transmembrane helix</keyword>
<evidence type="ECO:0000313" key="9">
    <source>
        <dbReference type="EMBL" id="RCX24914.1"/>
    </source>
</evidence>
<evidence type="ECO:0000256" key="5">
    <source>
        <dbReference type="ARBA" id="ARBA00023186"/>
    </source>
</evidence>
<evidence type="ECO:0000256" key="2">
    <source>
        <dbReference type="ARBA" id="ARBA00022692"/>
    </source>
</evidence>
<proteinExistence type="inferred from homology"/>
<protein>
    <recommendedName>
        <fullName evidence="8">J domain-containing protein</fullName>
    </recommendedName>
</protein>
<evidence type="ECO:0000256" key="7">
    <source>
        <dbReference type="SAM" id="Phobius"/>
    </source>
</evidence>